<comment type="caution">
    <text evidence="3">The sequence shown here is derived from an EMBL/GenBank/DDBJ whole genome shotgun (WGS) entry which is preliminary data.</text>
</comment>
<keyword evidence="3" id="KW-0255">Endonuclease</keyword>
<feature type="domain" description="HNH nuclease" evidence="2">
    <location>
        <begin position="257"/>
        <end position="308"/>
    </location>
</feature>
<protein>
    <submittedName>
        <fullName evidence="3">HNH endonuclease</fullName>
    </submittedName>
</protein>
<name>A0A838CIG8_9CORY</name>
<dbReference type="Pfam" id="PF01844">
    <property type="entry name" value="HNH"/>
    <property type="match status" value="1"/>
</dbReference>
<dbReference type="Proteomes" id="UP000581408">
    <property type="component" value="Unassembled WGS sequence"/>
</dbReference>
<dbReference type="GO" id="GO:0003676">
    <property type="term" value="F:nucleic acid binding"/>
    <property type="evidence" value="ECO:0007669"/>
    <property type="project" value="InterPro"/>
</dbReference>
<dbReference type="EMBL" id="JABFEE010000001">
    <property type="protein sequence ID" value="MBA1834433.1"/>
    <property type="molecule type" value="Genomic_DNA"/>
</dbReference>
<dbReference type="GO" id="GO:0004519">
    <property type="term" value="F:endonuclease activity"/>
    <property type="evidence" value="ECO:0007669"/>
    <property type="project" value="UniProtKB-KW"/>
</dbReference>
<keyword evidence="3" id="KW-0540">Nuclease</keyword>
<dbReference type="CDD" id="cd00085">
    <property type="entry name" value="HNHc"/>
    <property type="match status" value="1"/>
</dbReference>
<dbReference type="Gene3D" id="1.10.30.50">
    <property type="match status" value="1"/>
</dbReference>
<dbReference type="InterPro" id="IPR002711">
    <property type="entry name" value="HNH"/>
</dbReference>
<accession>A0A838CIG8</accession>
<evidence type="ECO:0000256" key="1">
    <source>
        <dbReference type="SAM" id="MobiDB-lite"/>
    </source>
</evidence>
<dbReference type="SMART" id="SM00507">
    <property type="entry name" value="HNHc"/>
    <property type="match status" value="1"/>
</dbReference>
<dbReference type="InterPro" id="IPR003615">
    <property type="entry name" value="HNH_nuc"/>
</dbReference>
<keyword evidence="3" id="KW-0378">Hydrolase</keyword>
<dbReference type="AlphaFoldDB" id="A0A838CIG8"/>
<reference evidence="3 4" key="1">
    <citation type="submission" date="2020-05" db="EMBL/GenBank/DDBJ databases">
        <title>Descriptions of Corynebacterium xxxx sp. nov., Corynebacterium yyyy sp. nov. and Corynebacterium zzzz sp. nov.</title>
        <authorList>
            <person name="Zhang G."/>
        </authorList>
    </citation>
    <scope>NUCLEOTIDE SEQUENCE [LARGE SCALE GENOMIC DNA]</scope>
    <source>
        <strain evidence="4">zg-915</strain>
    </source>
</reference>
<sequence>MNPFDAYIEALCATSVETLRHFDLDVAVAAGMAPERARAWAGLQEVYFGATKYTRKQASAVVKARGHSVDELALIERRISGVKDAGERWRLRLALLDVRGGYRAIERAARDIVPADDAPKRKQVAFSKPNNGRARITIDTTDRNAADLEHRLMQGTDPALPAAPQMEEAFWRIVRGETGGVVPAAPRPIVMVPIDAHARILAGDGDDVILTLTDGTTMTGAEYMAAEFGDALEVAAFHPATGAVNLYATERFANQKQRDLASMVSPVCAFPGCRHGAYGSEIHHVEAWKHGGYTNMDNLVPLCRYHNRVNADDPWRNSRGRIAMIRGAPWWLSPRGHYLRNTDRGALDQLFGPQPTPPPEPAHTPRHARR</sequence>
<evidence type="ECO:0000259" key="2">
    <source>
        <dbReference type="SMART" id="SM00507"/>
    </source>
</evidence>
<organism evidence="3 4">
    <name type="scientific">Corynebacterium wankanglinii</name>
    <dbReference type="NCBI Taxonomy" id="2735136"/>
    <lineage>
        <taxon>Bacteria</taxon>
        <taxon>Bacillati</taxon>
        <taxon>Actinomycetota</taxon>
        <taxon>Actinomycetes</taxon>
        <taxon>Mycobacteriales</taxon>
        <taxon>Corynebacteriaceae</taxon>
        <taxon>Corynebacterium</taxon>
    </lineage>
</organism>
<evidence type="ECO:0000313" key="3">
    <source>
        <dbReference type="EMBL" id="MBA1834433.1"/>
    </source>
</evidence>
<proteinExistence type="predicted"/>
<dbReference type="GO" id="GO:0008270">
    <property type="term" value="F:zinc ion binding"/>
    <property type="evidence" value="ECO:0007669"/>
    <property type="project" value="InterPro"/>
</dbReference>
<evidence type="ECO:0000313" key="4">
    <source>
        <dbReference type="Proteomes" id="UP000581408"/>
    </source>
</evidence>
<gene>
    <name evidence="3" type="ORF">HMC16_01610</name>
</gene>
<feature type="region of interest" description="Disordered" evidence="1">
    <location>
        <begin position="346"/>
        <end position="370"/>
    </location>
</feature>
<dbReference type="RefSeq" id="WP_181193965.1">
    <property type="nucleotide sequence ID" value="NZ_JABFEE010000001.1"/>
</dbReference>